<feature type="chain" id="PRO_5026715026" description="Galectin" evidence="1">
    <location>
        <begin position="21"/>
        <end position="163"/>
    </location>
</feature>
<feature type="signal peptide" evidence="1">
    <location>
        <begin position="1"/>
        <end position="20"/>
    </location>
</feature>
<evidence type="ECO:0008006" key="4">
    <source>
        <dbReference type="Google" id="ProtNLM"/>
    </source>
</evidence>
<evidence type="ECO:0000256" key="1">
    <source>
        <dbReference type="SAM" id="SignalP"/>
    </source>
</evidence>
<reference evidence="2 3" key="1">
    <citation type="submission" date="2020-06" db="EMBL/GenBank/DDBJ databases">
        <authorList>
            <person name="Li R."/>
            <person name="Bekaert M."/>
        </authorList>
    </citation>
    <scope>NUCLEOTIDE SEQUENCE [LARGE SCALE GENOMIC DNA]</scope>
    <source>
        <strain evidence="3">wild</strain>
    </source>
</reference>
<proteinExistence type="predicted"/>
<protein>
    <recommendedName>
        <fullName evidence="4">Galectin</fullName>
    </recommendedName>
</protein>
<organism evidence="2 3">
    <name type="scientific">Mytilus coruscus</name>
    <name type="common">Sea mussel</name>
    <dbReference type="NCBI Taxonomy" id="42192"/>
    <lineage>
        <taxon>Eukaryota</taxon>
        <taxon>Metazoa</taxon>
        <taxon>Spiralia</taxon>
        <taxon>Lophotrochozoa</taxon>
        <taxon>Mollusca</taxon>
        <taxon>Bivalvia</taxon>
        <taxon>Autobranchia</taxon>
        <taxon>Pteriomorphia</taxon>
        <taxon>Mytilida</taxon>
        <taxon>Mytiloidea</taxon>
        <taxon>Mytilidae</taxon>
        <taxon>Mytilinae</taxon>
        <taxon>Mytilus</taxon>
    </lineage>
</organism>
<evidence type="ECO:0000313" key="2">
    <source>
        <dbReference type="EMBL" id="CAC5402916.1"/>
    </source>
</evidence>
<dbReference type="EMBL" id="CACVKT020006655">
    <property type="protein sequence ID" value="CAC5402916.1"/>
    <property type="molecule type" value="Genomic_DNA"/>
</dbReference>
<name>A0A6J8D4S0_MYTCO</name>
<evidence type="ECO:0000313" key="3">
    <source>
        <dbReference type="Proteomes" id="UP000507470"/>
    </source>
</evidence>
<sequence length="163" mass="18745">MYVSVKCALILLHQLSFSYGDSLVSFEIEDYVGDRFVMKRDSASGQKSAHFKEGDYFNINFCLRNITNVKLWSVVYSNDRSDDDVEFRLDGIMFGNLTTTYHSNYGHGWDEFMHYYPKGPSLTLSSGKHFISVNVSHTDYYGIELDQLNILTDSNLMKNTLIC</sequence>
<dbReference type="Gene3D" id="2.60.120.260">
    <property type="entry name" value="Galactose-binding domain-like"/>
    <property type="match status" value="1"/>
</dbReference>
<keyword evidence="3" id="KW-1185">Reference proteome</keyword>
<dbReference type="Proteomes" id="UP000507470">
    <property type="component" value="Unassembled WGS sequence"/>
</dbReference>
<keyword evidence="1" id="KW-0732">Signal</keyword>
<dbReference type="AlphaFoldDB" id="A0A6J8D4S0"/>
<accession>A0A6J8D4S0</accession>
<gene>
    <name evidence="2" type="ORF">MCOR_36845</name>
</gene>